<sequence>MKRFFLTGKLFLLATLLFGNSIDKSTDGNSMYNPLFYGADIQPVDDQMIAEGDSYSYIFDIEDDVDDIDDLDISFIGLPQGAVFDKNTLTLSWVPGEDQGGLSYYIDLIVVDTDMYLSSESFVLSVSESNQAPQLTLPTLSSSYNELSSISFTASATDSDLPANQLTYSLSGDVPSGASIDPLTGEFDWVPTEEQGPMTYTFFIVVTDNHGGEDQEEVTVSIEEDNINPVLDPVTGGDFIELSLISIDLNALDSDLPQQNLTYSFSGLTSSFASIDPASGVFNWTPSEAEGPGVYNITFVVTDSYGGQNSIVVQFNILEKNEDPEIEKIEDQQINESQLWTYQVIATDEDIEDGENQVLSYDFKGMFPDGMTIDENTGLISWVPSEIQGPGDYEVTVRVRDDGSPRGSDEEKFKIKVLETNRAPLISDPGEKTVNELALLEFTLTATDPDIPVNSLKYAIVSGAASGMSLDSNTGRFTWTPSENQGPSVYNVRFSVSDGQLPSEIDVRINVNEVNSLPVIGTLVDRNINEEELLSFTVTASDSDLPQNTLKFYLQGNPPSGASINETTGEFRWTPSEQQGPGVYAITVEVNDGLGSSTKSFNINVREVNKTPVFTSGAITEAQENVEYVYNIVAEDPDNGDNVTLSVPTKPSWLTFTQTGNGTGTLRGTPSGNDVSDNDVVIRATDKVGATATQSYFISFELVNDPPEIISSPVTQVQEGLQYVYNIIATDPDPNDQLTITTVSKPTWITLTNNGNGRATLSGTPQQNDVGSHQVSIKVTDAEGLSDTQSFSIVVQDDPDNPILSSATFQVDEDDTLYLNSDVFDQYYSDPDNDPLATVRVVAIPSNGQLFIDENPVQGGQIVAADQLDKFIYVPNTDFIGSDSIRLRVSDGAETAVNATWWRINVIPVNDKPVVLNFNDFDFFYNEFEDLQPIIEFGEIVDDDSENMAFLEAYFLTSFENDDYLTANVDGTILTANYDEINGKLRIEGSAPKSVYEDVMNTLSFGYAGESSPRPFPRGIGFVVSDGVNLSDVYSRIMTFENASVRLDIVDAFTPNGDGVNDTWSILNTEFFDEVIVRVFDVEGQMVFFSDGYQDEWDGSFEGSELLSGTYYYVIDLGRGRKQKGSVTILK</sequence>
<feature type="domain" description="Cadherin" evidence="1">
    <location>
        <begin position="724"/>
        <end position="804"/>
    </location>
</feature>
<dbReference type="Proteomes" id="UP000559010">
    <property type="component" value="Unassembled WGS sequence"/>
</dbReference>
<dbReference type="GO" id="GO:0007156">
    <property type="term" value="P:homophilic cell adhesion via plasma membrane adhesion molecules"/>
    <property type="evidence" value="ECO:0007669"/>
    <property type="project" value="InterPro"/>
</dbReference>
<dbReference type="InterPro" id="IPR006644">
    <property type="entry name" value="Cadg"/>
</dbReference>
<evidence type="ECO:0000259" key="1">
    <source>
        <dbReference type="PROSITE" id="PS50268"/>
    </source>
</evidence>
<dbReference type="InterPro" id="IPR013783">
    <property type="entry name" value="Ig-like_fold"/>
</dbReference>
<name>A0A848IY57_9BACT</name>
<dbReference type="InterPro" id="IPR002126">
    <property type="entry name" value="Cadherin-like_dom"/>
</dbReference>
<comment type="caution">
    <text evidence="2">The sequence shown here is derived from an EMBL/GenBank/DDBJ whole genome shotgun (WGS) entry which is preliminary data.</text>
</comment>
<organism evidence="2 3">
    <name type="scientific">Marinigracilibium pacificum</name>
    <dbReference type="NCBI Taxonomy" id="2729599"/>
    <lineage>
        <taxon>Bacteria</taxon>
        <taxon>Pseudomonadati</taxon>
        <taxon>Bacteroidota</taxon>
        <taxon>Cytophagia</taxon>
        <taxon>Cytophagales</taxon>
        <taxon>Flammeovirgaceae</taxon>
        <taxon>Marinigracilibium</taxon>
    </lineage>
</organism>
<proteinExistence type="predicted"/>
<dbReference type="AlphaFoldDB" id="A0A848IY57"/>
<dbReference type="NCBIfam" id="NF012211">
    <property type="entry name" value="tand_rpt_95"/>
    <property type="match status" value="2"/>
</dbReference>
<dbReference type="InterPro" id="IPR015919">
    <property type="entry name" value="Cadherin-like_sf"/>
</dbReference>
<dbReference type="InterPro" id="IPR026341">
    <property type="entry name" value="T9SS_type_B"/>
</dbReference>
<evidence type="ECO:0000313" key="3">
    <source>
        <dbReference type="Proteomes" id="UP000559010"/>
    </source>
</evidence>
<feature type="domain" description="Cadherin" evidence="1">
    <location>
        <begin position="521"/>
        <end position="614"/>
    </location>
</feature>
<dbReference type="CDD" id="cd11304">
    <property type="entry name" value="Cadherin_repeat"/>
    <property type="match status" value="4"/>
</dbReference>
<evidence type="ECO:0000313" key="2">
    <source>
        <dbReference type="EMBL" id="NMM47220.1"/>
    </source>
</evidence>
<dbReference type="EMBL" id="JABBNU010000001">
    <property type="protein sequence ID" value="NMM47220.1"/>
    <property type="molecule type" value="Genomic_DNA"/>
</dbReference>
<accession>A0A848IY57</accession>
<feature type="domain" description="Cadherin" evidence="1">
    <location>
        <begin position="443"/>
        <end position="520"/>
    </location>
</feature>
<dbReference type="SMART" id="SM00736">
    <property type="entry name" value="CADG"/>
    <property type="match status" value="4"/>
</dbReference>
<gene>
    <name evidence="2" type="ORF">HH304_02340</name>
</gene>
<dbReference type="GO" id="GO:0005509">
    <property type="term" value="F:calcium ion binding"/>
    <property type="evidence" value="ECO:0007669"/>
    <property type="project" value="InterPro"/>
</dbReference>
<dbReference type="SUPFAM" id="SSF49313">
    <property type="entry name" value="Cadherin-like"/>
    <property type="match status" value="8"/>
</dbReference>
<feature type="domain" description="Cadherin" evidence="1">
    <location>
        <begin position="321"/>
        <end position="426"/>
    </location>
</feature>
<dbReference type="Pfam" id="PF17963">
    <property type="entry name" value="Big_9"/>
    <property type="match status" value="1"/>
</dbReference>
<dbReference type="Pfam" id="PF13585">
    <property type="entry name" value="CHU_C"/>
    <property type="match status" value="1"/>
</dbReference>
<reference evidence="2 3" key="1">
    <citation type="submission" date="2020-04" db="EMBL/GenBank/DDBJ databases">
        <title>Flammeovirgaceae bacterium KN852 isolated from deep sea.</title>
        <authorList>
            <person name="Zhang D.-C."/>
        </authorList>
    </citation>
    <scope>NUCLEOTIDE SEQUENCE [LARGE SCALE GENOMIC DNA]</scope>
    <source>
        <strain evidence="2 3">KN852</strain>
    </source>
</reference>
<dbReference type="SMART" id="SM00112">
    <property type="entry name" value="CA"/>
    <property type="match status" value="6"/>
</dbReference>
<protein>
    <submittedName>
        <fullName evidence="2">Tandem-95 repeat protein</fullName>
    </submittedName>
</protein>
<dbReference type="RefSeq" id="WP_169677829.1">
    <property type="nucleotide sequence ID" value="NZ_JABBNU010000001.1"/>
</dbReference>
<dbReference type="GO" id="GO:0016020">
    <property type="term" value="C:membrane"/>
    <property type="evidence" value="ECO:0007669"/>
    <property type="project" value="InterPro"/>
</dbReference>
<dbReference type="NCBIfam" id="TIGR04131">
    <property type="entry name" value="Bac_Flav_CTERM"/>
    <property type="match status" value="1"/>
</dbReference>
<keyword evidence="3" id="KW-1185">Reference proteome</keyword>
<dbReference type="Gene3D" id="2.60.40.10">
    <property type="entry name" value="Immunoglobulins"/>
    <property type="match status" value="8"/>
</dbReference>
<dbReference type="PROSITE" id="PS50268">
    <property type="entry name" value="CADHERIN_2"/>
    <property type="match status" value="4"/>
</dbReference>
<dbReference type="Pfam" id="PF05345">
    <property type="entry name" value="He_PIG"/>
    <property type="match status" value="8"/>
</dbReference>